<dbReference type="GO" id="GO:0019843">
    <property type="term" value="F:rRNA binding"/>
    <property type="evidence" value="ECO:0007669"/>
    <property type="project" value="UniProtKB-KW"/>
</dbReference>
<keyword evidence="6" id="KW-0699">rRNA-binding</keyword>
<dbReference type="GO" id="GO:0003735">
    <property type="term" value="F:structural constituent of ribosome"/>
    <property type="evidence" value="ECO:0007669"/>
    <property type="project" value="InterPro"/>
</dbReference>
<dbReference type="GO" id="GO:0002181">
    <property type="term" value="P:cytoplasmic translation"/>
    <property type="evidence" value="ECO:0007669"/>
    <property type="project" value="TreeGrafter"/>
</dbReference>
<comment type="similarity">
    <text evidence="1 5">Belongs to the universal ribosomal protein uL6 family.</text>
</comment>
<dbReference type="AlphaFoldDB" id="A0A0G1Y946"/>
<dbReference type="InterPro" id="IPR036789">
    <property type="entry name" value="Ribosomal_uL6-like_a/b-dom_sf"/>
</dbReference>
<comment type="caution">
    <text evidence="8">The sequence shown here is derived from an EMBL/GenBank/DDBJ whole genome shotgun (WGS) entry which is preliminary data.</text>
</comment>
<dbReference type="PANTHER" id="PTHR11655">
    <property type="entry name" value="60S/50S RIBOSOMAL PROTEIN L6/L9"/>
    <property type="match status" value="1"/>
</dbReference>
<protein>
    <recommendedName>
        <fullName evidence="4 6">50S ribosomal protein L6</fullName>
    </recommendedName>
</protein>
<dbReference type="Gene3D" id="3.90.930.12">
    <property type="entry name" value="Ribosomal protein L6, alpha-beta domain"/>
    <property type="match status" value="1"/>
</dbReference>
<dbReference type="InterPro" id="IPR020040">
    <property type="entry name" value="Ribosomal_uL6_a/b-dom"/>
</dbReference>
<evidence type="ECO:0000256" key="5">
    <source>
        <dbReference type="RuleBase" id="RU003869"/>
    </source>
</evidence>
<evidence type="ECO:0000256" key="1">
    <source>
        <dbReference type="ARBA" id="ARBA00009356"/>
    </source>
</evidence>
<keyword evidence="6" id="KW-0694">RNA-binding</keyword>
<dbReference type="EMBL" id="LCQD01000019">
    <property type="protein sequence ID" value="KKW11422.1"/>
    <property type="molecule type" value="Genomic_DNA"/>
</dbReference>
<keyword evidence="2 5" id="KW-0689">Ribosomal protein</keyword>
<dbReference type="SUPFAM" id="SSF56053">
    <property type="entry name" value="Ribosomal protein L6"/>
    <property type="match status" value="1"/>
</dbReference>
<dbReference type="PRINTS" id="PR00059">
    <property type="entry name" value="RIBOSOMALL6"/>
</dbReference>
<dbReference type="PANTHER" id="PTHR11655:SF14">
    <property type="entry name" value="LARGE RIBOSOMAL SUBUNIT PROTEIN UL6M"/>
    <property type="match status" value="1"/>
</dbReference>
<dbReference type="PROSITE" id="PS00525">
    <property type="entry name" value="RIBOSOMAL_L6_1"/>
    <property type="match status" value="1"/>
</dbReference>
<feature type="domain" description="Large ribosomal subunit protein uL6 alpha-beta" evidence="7">
    <location>
        <begin position="15"/>
        <end position="87"/>
    </location>
</feature>
<proteinExistence type="inferred from homology"/>
<dbReference type="Pfam" id="PF00347">
    <property type="entry name" value="Ribosomal_L6"/>
    <property type="match status" value="1"/>
</dbReference>
<sequence length="110" mass="11454">MGVTRGWTRVLELAGVGYRAAVTGTDLTLNVGFSHPVVICPPTGIQFAANEGKITISGMDKQLVGQVAAKIRAVKKPEPYKGKGIKYQGEHIRKKAGKAAKAIGGAPGAK</sequence>
<name>A0A0G1Y946_9BACT</name>
<dbReference type="PATRIC" id="fig|1618448.3.peg.748"/>
<dbReference type="GO" id="GO:0022625">
    <property type="term" value="C:cytosolic large ribosomal subunit"/>
    <property type="evidence" value="ECO:0007669"/>
    <property type="project" value="TreeGrafter"/>
</dbReference>
<dbReference type="InterPro" id="IPR002358">
    <property type="entry name" value="Ribosomal_uL6_CS"/>
</dbReference>
<dbReference type="InterPro" id="IPR000702">
    <property type="entry name" value="Ribosomal_uL6-like"/>
</dbReference>
<evidence type="ECO:0000256" key="3">
    <source>
        <dbReference type="ARBA" id="ARBA00023274"/>
    </source>
</evidence>
<organism evidence="8 9">
    <name type="scientific">Candidatus Gottesmanbacteria bacterium GW2011_GWB1_49_7</name>
    <dbReference type="NCBI Taxonomy" id="1618448"/>
    <lineage>
        <taxon>Bacteria</taxon>
        <taxon>Candidatus Gottesmaniibacteriota</taxon>
    </lineage>
</organism>
<evidence type="ECO:0000313" key="9">
    <source>
        <dbReference type="Proteomes" id="UP000034588"/>
    </source>
</evidence>
<gene>
    <name evidence="8" type="ORF">UY48_C0019G0003</name>
</gene>
<dbReference type="Proteomes" id="UP000034588">
    <property type="component" value="Unassembled WGS sequence"/>
</dbReference>
<evidence type="ECO:0000259" key="7">
    <source>
        <dbReference type="Pfam" id="PF00347"/>
    </source>
</evidence>
<keyword evidence="3 5" id="KW-0687">Ribonucleoprotein</keyword>
<evidence type="ECO:0000256" key="2">
    <source>
        <dbReference type="ARBA" id="ARBA00022980"/>
    </source>
</evidence>
<comment type="function">
    <text evidence="6">This protein binds to the 23S rRNA, and is important in its secondary structure. It is located near the subunit interface in the base of the L7/L12 stalk, and near the tRNA binding site of the peptidyltransferase center.</text>
</comment>
<dbReference type="InterPro" id="IPR019906">
    <property type="entry name" value="Ribosomal_uL6_bac-type"/>
</dbReference>
<evidence type="ECO:0000256" key="6">
    <source>
        <dbReference type="RuleBase" id="RU003870"/>
    </source>
</evidence>
<dbReference type="FunFam" id="3.90.930.12:FF:000001">
    <property type="entry name" value="50S ribosomal protein L6"/>
    <property type="match status" value="1"/>
</dbReference>
<accession>A0A0G1Y946</accession>
<evidence type="ECO:0000313" key="8">
    <source>
        <dbReference type="EMBL" id="KKW11422.1"/>
    </source>
</evidence>
<evidence type="ECO:0000256" key="4">
    <source>
        <dbReference type="ARBA" id="ARBA00035454"/>
    </source>
</evidence>
<reference evidence="8 9" key="1">
    <citation type="journal article" date="2015" name="Nature">
        <title>rRNA introns, odd ribosomes, and small enigmatic genomes across a large radiation of phyla.</title>
        <authorList>
            <person name="Brown C.T."/>
            <person name="Hug L.A."/>
            <person name="Thomas B.C."/>
            <person name="Sharon I."/>
            <person name="Castelle C.J."/>
            <person name="Singh A."/>
            <person name="Wilkins M.J."/>
            <person name="Williams K.H."/>
            <person name="Banfield J.F."/>
        </authorList>
    </citation>
    <scope>NUCLEOTIDE SEQUENCE [LARGE SCALE GENOMIC DNA]</scope>
</reference>